<evidence type="ECO:0000313" key="9">
    <source>
        <dbReference type="EMBL" id="KAA9332311.1"/>
    </source>
</evidence>
<organism evidence="9 10">
    <name type="scientific">Hymenobacter busanensis</name>
    <dbReference type="NCBI Taxonomy" id="2607656"/>
    <lineage>
        <taxon>Bacteria</taxon>
        <taxon>Pseudomonadati</taxon>
        <taxon>Bacteroidota</taxon>
        <taxon>Cytophagia</taxon>
        <taxon>Cytophagales</taxon>
        <taxon>Hymenobacteraceae</taxon>
        <taxon>Hymenobacter</taxon>
    </lineage>
</organism>
<gene>
    <name evidence="9" type="ORF">F0P96_12590</name>
</gene>
<evidence type="ECO:0000256" key="6">
    <source>
        <dbReference type="ARBA" id="ARBA00029924"/>
    </source>
</evidence>
<dbReference type="GO" id="GO:0006351">
    <property type="term" value="P:DNA-templated transcription"/>
    <property type="evidence" value="ECO:0007669"/>
    <property type="project" value="InterPro"/>
</dbReference>
<dbReference type="GO" id="GO:0003899">
    <property type="term" value="F:DNA-directed RNA polymerase activity"/>
    <property type="evidence" value="ECO:0007669"/>
    <property type="project" value="UniProtKB-EC"/>
</dbReference>
<evidence type="ECO:0000256" key="7">
    <source>
        <dbReference type="ARBA" id="ARBA00030998"/>
    </source>
</evidence>
<accession>A0A7L4ZYP8</accession>
<sequence>MKVPSNVPASIITRNLSDFTAETGNVYESIAIISKRANQISVKIKEELNGKLAEFATTVDNLEEVFENREQIEISKHYERMPKSTNLAIEEFMEGKVTFHRPTEEELPTADKAAE</sequence>
<proteinExistence type="inferred from homology"/>
<keyword evidence="10" id="KW-1185">Reference proteome</keyword>
<comment type="catalytic activity">
    <reaction evidence="8">
        <text>RNA(n) + a ribonucleoside 5'-triphosphate = RNA(n+1) + diphosphate</text>
        <dbReference type="Rhea" id="RHEA:21248"/>
        <dbReference type="Rhea" id="RHEA-COMP:14527"/>
        <dbReference type="Rhea" id="RHEA-COMP:17342"/>
        <dbReference type="ChEBI" id="CHEBI:33019"/>
        <dbReference type="ChEBI" id="CHEBI:61557"/>
        <dbReference type="ChEBI" id="CHEBI:140395"/>
        <dbReference type="EC" id="2.7.7.6"/>
    </reaction>
</comment>
<dbReference type="EC" id="2.7.7.6" evidence="2"/>
<reference evidence="9 10" key="1">
    <citation type="submission" date="2019-09" db="EMBL/GenBank/DDBJ databases">
        <title>Genome sequence of Hymenobacter sp. M3.</title>
        <authorList>
            <person name="Srinivasan S."/>
        </authorList>
    </citation>
    <scope>NUCLEOTIDE SEQUENCE [LARGE SCALE GENOMIC DNA]</scope>
    <source>
        <strain evidence="9 10">M3</strain>
    </source>
</reference>
<dbReference type="Gene3D" id="3.90.940.10">
    <property type="match status" value="1"/>
</dbReference>
<keyword evidence="4 9" id="KW-0240">DNA-directed RNA polymerase</keyword>
<dbReference type="Proteomes" id="UP000326380">
    <property type="component" value="Unassembled WGS sequence"/>
</dbReference>
<dbReference type="SMART" id="SM01409">
    <property type="entry name" value="RNA_pol_Rpb6"/>
    <property type="match status" value="1"/>
</dbReference>
<keyword evidence="5" id="KW-0804">Transcription</keyword>
<evidence type="ECO:0000313" key="10">
    <source>
        <dbReference type="Proteomes" id="UP000326380"/>
    </source>
</evidence>
<dbReference type="AlphaFoldDB" id="A0A7L4ZYP8"/>
<dbReference type="EMBL" id="VTWU01000004">
    <property type="protein sequence ID" value="KAA9332311.1"/>
    <property type="molecule type" value="Genomic_DNA"/>
</dbReference>
<comment type="caution">
    <text evidence="9">The sequence shown here is derived from an EMBL/GenBank/DDBJ whole genome shotgun (WGS) entry which is preliminary data.</text>
</comment>
<evidence type="ECO:0000256" key="1">
    <source>
        <dbReference type="ARBA" id="ARBA00006711"/>
    </source>
</evidence>
<evidence type="ECO:0000256" key="8">
    <source>
        <dbReference type="ARBA" id="ARBA00048552"/>
    </source>
</evidence>
<comment type="similarity">
    <text evidence="1">Belongs to the RNA polymerase subunit omega family.</text>
</comment>
<evidence type="ECO:0000256" key="2">
    <source>
        <dbReference type="ARBA" id="ARBA00012418"/>
    </source>
</evidence>
<evidence type="ECO:0000256" key="5">
    <source>
        <dbReference type="ARBA" id="ARBA00023163"/>
    </source>
</evidence>
<dbReference type="GO" id="GO:0003677">
    <property type="term" value="F:DNA binding"/>
    <property type="evidence" value="ECO:0007669"/>
    <property type="project" value="InterPro"/>
</dbReference>
<name>A0A7L4ZYP8_9BACT</name>
<evidence type="ECO:0000256" key="4">
    <source>
        <dbReference type="ARBA" id="ARBA00022478"/>
    </source>
</evidence>
<protein>
    <recommendedName>
        <fullName evidence="3">DNA-directed RNA polymerase subunit omega</fullName>
        <ecNumber evidence="2">2.7.7.6</ecNumber>
    </recommendedName>
    <alternativeName>
        <fullName evidence="7">RNA polymerase omega subunit</fullName>
    </alternativeName>
    <alternativeName>
        <fullName evidence="6">Transcriptase subunit omega</fullName>
    </alternativeName>
</protein>
<dbReference type="RefSeq" id="WP_151079252.1">
    <property type="nucleotide sequence ID" value="NZ_CP047647.1"/>
</dbReference>
<dbReference type="GO" id="GO:0000428">
    <property type="term" value="C:DNA-directed RNA polymerase complex"/>
    <property type="evidence" value="ECO:0007669"/>
    <property type="project" value="UniProtKB-KW"/>
</dbReference>
<evidence type="ECO:0000256" key="3">
    <source>
        <dbReference type="ARBA" id="ARBA00013725"/>
    </source>
</evidence>
<dbReference type="Pfam" id="PF01192">
    <property type="entry name" value="RNA_pol_Rpb6"/>
    <property type="match status" value="1"/>
</dbReference>
<dbReference type="InterPro" id="IPR036161">
    <property type="entry name" value="RPB6/omega-like_sf"/>
</dbReference>
<dbReference type="InterPro" id="IPR006110">
    <property type="entry name" value="Pol_omega/Rpo6/RPB6"/>
</dbReference>